<proteinExistence type="predicted"/>
<keyword evidence="2" id="KW-1185">Reference proteome</keyword>
<dbReference type="EMBL" id="PXZH01000005">
    <property type="protein sequence ID" value="RST88805.1"/>
    <property type="molecule type" value="Genomic_DNA"/>
</dbReference>
<sequence length="144" mass="16626">MVKREQIPVSVYLRTEVTQEGNTNEHVFNVVGQAVKIGSSIYLRYKEPEQNGKSVPVTIKIDATGHVQLTRTTDYKLTLGFTHQDYHLTHYRTPYGLLEINTYTSRLHLLLNEQPFSGKVEIDYQLLTGEEELGNYQLYLEFMA</sequence>
<dbReference type="AlphaFoldDB" id="A0A3S0GCP3"/>
<dbReference type="OrthoDB" id="2151645at2"/>
<comment type="caution">
    <text evidence="1">The sequence shown here is derived from an EMBL/GenBank/DDBJ whole genome shotgun (WGS) entry which is preliminary data.</text>
</comment>
<dbReference type="InterPro" id="IPR012674">
    <property type="entry name" value="Calycin"/>
</dbReference>
<protein>
    <submittedName>
        <fullName evidence="1">DUF1934 domain-containing protein</fullName>
    </submittedName>
</protein>
<dbReference type="SUPFAM" id="SSF50814">
    <property type="entry name" value="Lipocalins"/>
    <property type="match status" value="1"/>
</dbReference>
<reference evidence="1 2" key="1">
    <citation type="submission" date="2018-03" db="EMBL/GenBank/DDBJ databases">
        <authorList>
            <person name="Gulvik C.A."/>
        </authorList>
    </citation>
    <scope>NUCLEOTIDE SEQUENCE [LARGE SCALE GENOMIC DNA]</scope>
    <source>
        <strain evidence="1 2">JCM 31581</strain>
    </source>
</reference>
<gene>
    <name evidence="1" type="ORF">C7P63_08255</name>
</gene>
<name>A0A3S0GCP3_9ENTE</name>
<organism evidence="1 2">
    <name type="scientific">Vagococcus humatus</name>
    <dbReference type="NCBI Taxonomy" id="1889241"/>
    <lineage>
        <taxon>Bacteria</taxon>
        <taxon>Bacillati</taxon>
        <taxon>Bacillota</taxon>
        <taxon>Bacilli</taxon>
        <taxon>Lactobacillales</taxon>
        <taxon>Enterococcaceae</taxon>
        <taxon>Vagococcus</taxon>
    </lineage>
</organism>
<dbReference type="Proteomes" id="UP000277864">
    <property type="component" value="Unassembled WGS sequence"/>
</dbReference>
<evidence type="ECO:0000313" key="2">
    <source>
        <dbReference type="Proteomes" id="UP000277864"/>
    </source>
</evidence>
<evidence type="ECO:0000313" key="1">
    <source>
        <dbReference type="EMBL" id="RST88805.1"/>
    </source>
</evidence>
<accession>A0A3S0GCP3</accession>
<dbReference type="Pfam" id="PF09148">
    <property type="entry name" value="DUF1934"/>
    <property type="match status" value="1"/>
</dbReference>
<dbReference type="Gene3D" id="2.40.128.20">
    <property type="match status" value="1"/>
</dbReference>
<dbReference type="RefSeq" id="WP_125943683.1">
    <property type="nucleotide sequence ID" value="NZ_PXZH01000005.1"/>
</dbReference>
<dbReference type="InterPro" id="IPR015231">
    <property type="entry name" value="DUF1934"/>
</dbReference>